<feature type="transmembrane region" description="Helical" evidence="8">
    <location>
        <begin position="137"/>
        <end position="154"/>
    </location>
</feature>
<keyword evidence="4" id="KW-1003">Cell membrane</keyword>
<organism evidence="10 11">
    <name type="scientific">Desulfurobacterium atlanticum</name>
    <dbReference type="NCBI Taxonomy" id="240169"/>
    <lineage>
        <taxon>Bacteria</taxon>
        <taxon>Pseudomonadati</taxon>
        <taxon>Aquificota</taxon>
        <taxon>Aquificia</taxon>
        <taxon>Desulfurobacteriales</taxon>
        <taxon>Desulfurobacteriaceae</taxon>
        <taxon>Desulfurobacterium</taxon>
    </lineage>
</organism>
<comment type="similarity">
    <text evidence="8">Belongs to the binding-protein-dependent transport system permease family.</text>
</comment>
<evidence type="ECO:0000256" key="4">
    <source>
        <dbReference type="ARBA" id="ARBA00022475"/>
    </source>
</evidence>
<gene>
    <name evidence="10" type="ORF">SAMN06265340_102156</name>
</gene>
<reference evidence="11" key="1">
    <citation type="submission" date="2017-06" db="EMBL/GenBank/DDBJ databases">
        <authorList>
            <person name="Varghese N."/>
            <person name="Submissions S."/>
        </authorList>
    </citation>
    <scope>NUCLEOTIDE SEQUENCE [LARGE SCALE GENOMIC DNA]</scope>
    <source>
        <strain evidence="11">DSM 15668</strain>
    </source>
</reference>
<accession>A0A238Y6T3</accession>
<dbReference type="RefSeq" id="WP_089322500.1">
    <property type="nucleotide sequence ID" value="NZ_FZOB01000002.1"/>
</dbReference>
<evidence type="ECO:0000256" key="6">
    <source>
        <dbReference type="ARBA" id="ARBA00022989"/>
    </source>
</evidence>
<dbReference type="GO" id="GO:0055085">
    <property type="term" value="P:transmembrane transport"/>
    <property type="evidence" value="ECO:0007669"/>
    <property type="project" value="InterPro"/>
</dbReference>
<dbReference type="InterPro" id="IPR000515">
    <property type="entry name" value="MetI-like"/>
</dbReference>
<protein>
    <recommendedName>
        <fullName evidence="2">sn-glycerol-3-phosphate transport system permease protein UgpE</fullName>
    </recommendedName>
</protein>
<evidence type="ECO:0000313" key="10">
    <source>
        <dbReference type="EMBL" id="SNR66662.1"/>
    </source>
</evidence>
<dbReference type="Gene3D" id="1.10.3720.10">
    <property type="entry name" value="MetI-like"/>
    <property type="match status" value="1"/>
</dbReference>
<dbReference type="GO" id="GO:0005886">
    <property type="term" value="C:plasma membrane"/>
    <property type="evidence" value="ECO:0007669"/>
    <property type="project" value="UniProtKB-SubCell"/>
</dbReference>
<evidence type="ECO:0000313" key="11">
    <source>
        <dbReference type="Proteomes" id="UP000198405"/>
    </source>
</evidence>
<evidence type="ECO:0000256" key="8">
    <source>
        <dbReference type="RuleBase" id="RU363032"/>
    </source>
</evidence>
<comment type="subcellular location">
    <subcellularLocation>
        <location evidence="1 8">Cell membrane</location>
        <topology evidence="1 8">Multi-pass membrane protein</topology>
    </subcellularLocation>
</comment>
<keyword evidence="11" id="KW-1185">Reference proteome</keyword>
<sequence length="273" mass="30401">MKGKSLKLITYTLLIISILIIALPVITAFIFSTQTPAEIFSYPPKFTIGKALISNYKTAWSMYHLGKYMLNTFFIAIAVTAGKIVISFLAATVLVYFDIPFKRALFIFILLTLMMPTEIMIVALFDIVTKLGWSNSYLALTIPFLASATGTFLFRQHFLQISPAIVDAAKVEGAGPLQFAVKILFPMSANVIAALTVIEFVYVWNQYLWPLVIIRDNSKQMIQIGLRMMITGQDATNWGIVMAGAVISLLPALAVFLFLQRYLTKGLFLGSEK</sequence>
<evidence type="ECO:0000256" key="3">
    <source>
        <dbReference type="ARBA" id="ARBA00022448"/>
    </source>
</evidence>
<dbReference type="PROSITE" id="PS50928">
    <property type="entry name" value="ABC_TM1"/>
    <property type="match status" value="1"/>
</dbReference>
<name>A0A238Y6T3_9BACT</name>
<evidence type="ECO:0000256" key="5">
    <source>
        <dbReference type="ARBA" id="ARBA00022692"/>
    </source>
</evidence>
<dbReference type="AlphaFoldDB" id="A0A238Y6T3"/>
<feature type="transmembrane region" description="Helical" evidence="8">
    <location>
        <begin position="183"/>
        <end position="204"/>
    </location>
</feature>
<evidence type="ECO:0000256" key="7">
    <source>
        <dbReference type="ARBA" id="ARBA00023136"/>
    </source>
</evidence>
<feature type="transmembrane region" description="Helical" evidence="8">
    <location>
        <begin position="238"/>
        <end position="259"/>
    </location>
</feature>
<dbReference type="PANTHER" id="PTHR43744">
    <property type="entry name" value="ABC TRANSPORTER PERMEASE PROTEIN MG189-RELATED-RELATED"/>
    <property type="match status" value="1"/>
</dbReference>
<dbReference type="Proteomes" id="UP000198405">
    <property type="component" value="Unassembled WGS sequence"/>
</dbReference>
<keyword evidence="7 8" id="KW-0472">Membrane</keyword>
<proteinExistence type="inferred from homology"/>
<keyword evidence="6 8" id="KW-1133">Transmembrane helix</keyword>
<evidence type="ECO:0000256" key="1">
    <source>
        <dbReference type="ARBA" id="ARBA00004651"/>
    </source>
</evidence>
<dbReference type="InterPro" id="IPR035906">
    <property type="entry name" value="MetI-like_sf"/>
</dbReference>
<dbReference type="Pfam" id="PF00528">
    <property type="entry name" value="BPD_transp_1"/>
    <property type="match status" value="1"/>
</dbReference>
<evidence type="ECO:0000259" key="9">
    <source>
        <dbReference type="PROSITE" id="PS50928"/>
    </source>
</evidence>
<dbReference type="SUPFAM" id="SSF161098">
    <property type="entry name" value="MetI-like"/>
    <property type="match status" value="1"/>
</dbReference>
<evidence type="ECO:0000256" key="2">
    <source>
        <dbReference type="ARBA" id="ARBA00020515"/>
    </source>
</evidence>
<dbReference type="PANTHER" id="PTHR43744:SF8">
    <property type="entry name" value="SN-GLYCEROL-3-PHOSPHATE TRANSPORT SYSTEM PERMEASE PROTEIN UGPE"/>
    <property type="match status" value="1"/>
</dbReference>
<keyword evidence="5 8" id="KW-0812">Transmembrane</keyword>
<dbReference type="OrthoDB" id="369039at2"/>
<feature type="transmembrane region" description="Helical" evidence="8">
    <location>
        <begin position="12"/>
        <end position="31"/>
    </location>
</feature>
<feature type="transmembrane region" description="Helical" evidence="8">
    <location>
        <begin position="104"/>
        <end position="125"/>
    </location>
</feature>
<feature type="transmembrane region" description="Helical" evidence="8">
    <location>
        <begin position="73"/>
        <end position="97"/>
    </location>
</feature>
<dbReference type="EMBL" id="FZOB01000002">
    <property type="protein sequence ID" value="SNR66662.1"/>
    <property type="molecule type" value="Genomic_DNA"/>
</dbReference>
<feature type="domain" description="ABC transmembrane type-1" evidence="9">
    <location>
        <begin position="69"/>
        <end position="259"/>
    </location>
</feature>
<keyword evidence="3 8" id="KW-0813">Transport</keyword>
<dbReference type="CDD" id="cd06261">
    <property type="entry name" value="TM_PBP2"/>
    <property type="match status" value="1"/>
</dbReference>